<accession>A0A7W6DRZ7</accession>
<dbReference type="AlphaFoldDB" id="A0A7W6DRZ7"/>
<reference evidence="1 2" key="1">
    <citation type="submission" date="2020-08" db="EMBL/GenBank/DDBJ databases">
        <title>Genomic Encyclopedia of Type Strains, Phase IV (KMG-IV): sequencing the most valuable type-strain genomes for metagenomic binning, comparative biology and taxonomic classification.</title>
        <authorList>
            <person name="Goeker M."/>
        </authorList>
    </citation>
    <scope>NUCLEOTIDE SEQUENCE [LARGE SCALE GENOMIC DNA]</scope>
    <source>
        <strain evidence="1 2">DSM 102235</strain>
    </source>
</reference>
<dbReference type="Pfam" id="PF10984">
    <property type="entry name" value="DUF2794"/>
    <property type="match status" value="1"/>
</dbReference>
<name>A0A7W6DRZ7_9RHOB</name>
<dbReference type="Proteomes" id="UP000541426">
    <property type="component" value="Unassembled WGS sequence"/>
</dbReference>
<dbReference type="EMBL" id="JACIEJ010000001">
    <property type="protein sequence ID" value="MBB3984074.1"/>
    <property type="molecule type" value="Genomic_DNA"/>
</dbReference>
<evidence type="ECO:0000313" key="1">
    <source>
        <dbReference type="EMBL" id="MBB3984074.1"/>
    </source>
</evidence>
<dbReference type="InterPro" id="IPR021252">
    <property type="entry name" value="DUF2794"/>
</dbReference>
<protein>
    <recommendedName>
        <fullName evidence="3">DUF2794 domain-containing protein</fullName>
    </recommendedName>
</protein>
<proteinExistence type="predicted"/>
<sequence>MRAILLKALPGCRDAGSTSSTVHTKRAARSCGGIDGVLPTGTMHTADQTVKSAKGGVVLCPLDLAAEERNSTIMNSLTPFPGQSSAPQVVAFHRTELSVILSLYGRMVAAGEWRDYGISTLRDVAVFSVFKRTAENPLYRIEKRPKLRTKQGEYAVIGADGQMLKRGHDLKTVLRVLERKLIRAVDLD</sequence>
<keyword evidence="2" id="KW-1185">Reference proteome</keyword>
<comment type="caution">
    <text evidence="1">The sequence shown here is derived from an EMBL/GenBank/DDBJ whole genome shotgun (WGS) entry which is preliminary data.</text>
</comment>
<evidence type="ECO:0000313" key="2">
    <source>
        <dbReference type="Proteomes" id="UP000541426"/>
    </source>
</evidence>
<evidence type="ECO:0008006" key="3">
    <source>
        <dbReference type="Google" id="ProtNLM"/>
    </source>
</evidence>
<organism evidence="1 2">
    <name type="scientific">Sagittula marina</name>
    <dbReference type="NCBI Taxonomy" id="943940"/>
    <lineage>
        <taxon>Bacteria</taxon>
        <taxon>Pseudomonadati</taxon>
        <taxon>Pseudomonadota</taxon>
        <taxon>Alphaproteobacteria</taxon>
        <taxon>Rhodobacterales</taxon>
        <taxon>Roseobacteraceae</taxon>
        <taxon>Sagittula</taxon>
    </lineage>
</organism>
<gene>
    <name evidence="1" type="ORF">GGQ68_000385</name>
</gene>